<organism evidence="4 5">
    <name type="scientific">Desulfurobacterium thermolithotrophum (strain DSM 11699 / BSA)</name>
    <dbReference type="NCBI Taxonomy" id="868864"/>
    <lineage>
        <taxon>Bacteria</taxon>
        <taxon>Pseudomonadati</taxon>
        <taxon>Aquificota</taxon>
        <taxon>Aquificia</taxon>
        <taxon>Desulfurobacteriales</taxon>
        <taxon>Desulfurobacteriaceae</taxon>
        <taxon>Desulfurobacterium</taxon>
    </lineage>
</organism>
<evidence type="ECO:0000256" key="1">
    <source>
        <dbReference type="ARBA" id="ARBA00006964"/>
    </source>
</evidence>
<dbReference type="AlphaFoldDB" id="F0S2C0"/>
<reference evidence="5" key="2">
    <citation type="submission" date="2011-02" db="EMBL/GenBank/DDBJ databases">
        <title>The complete genome of Desulfurobacterium thermolithotrophum DSM 11699.</title>
        <authorList>
            <consortium name="US DOE Joint Genome Institute (JGI-PGF)"/>
            <person name="Lucas S."/>
            <person name="Copeland A."/>
            <person name="Lapidus A."/>
            <person name="Bruce D."/>
            <person name="Goodwin L."/>
            <person name="Pitluck S."/>
            <person name="Kyrpides N."/>
            <person name="Mavromatis K."/>
            <person name="Pagani I."/>
            <person name="Ivanova N."/>
            <person name="Mikhailova N."/>
            <person name="Daligault H."/>
            <person name="Detter J.C."/>
            <person name="Tapia R."/>
            <person name="Han C."/>
            <person name="Land M."/>
            <person name="Hauser L."/>
            <person name="Markowitz V."/>
            <person name="Cheng J.-F."/>
            <person name="Hugenholtz P."/>
            <person name="Woyke T."/>
            <person name="Wu D."/>
            <person name="Spring S."/>
            <person name="Brambilla E."/>
            <person name="Klenk H.-P."/>
            <person name="Eisen J.A."/>
        </authorList>
    </citation>
    <scope>NUCLEOTIDE SEQUENCE [LARGE SCALE GENOMIC DNA]</scope>
    <source>
        <strain evidence="5">DSM 11699 / BSA</strain>
    </source>
</reference>
<dbReference type="InterPro" id="IPR002678">
    <property type="entry name" value="DUF34/NIF3"/>
</dbReference>
<gene>
    <name evidence="4" type="ordered locus">Dester_1508</name>
</gene>
<dbReference type="Gene3D" id="3.40.1390.30">
    <property type="entry name" value="NIF3 (NGG1p interacting factor 3)-like"/>
    <property type="match status" value="1"/>
</dbReference>
<dbReference type="InterPro" id="IPR036069">
    <property type="entry name" value="DUF34/NIF3_sf"/>
</dbReference>
<feature type="binding site" evidence="3">
    <location>
        <position position="82"/>
    </location>
    <ligand>
        <name>a divalent metal cation</name>
        <dbReference type="ChEBI" id="CHEBI:60240"/>
        <label>1</label>
    </ligand>
</feature>
<evidence type="ECO:0000313" key="5">
    <source>
        <dbReference type="Proteomes" id="UP000007102"/>
    </source>
</evidence>
<name>F0S2C0_DESTD</name>
<proteinExistence type="inferred from homology"/>
<dbReference type="SUPFAM" id="SSF102705">
    <property type="entry name" value="NIF3 (NGG1p interacting factor 3)-like"/>
    <property type="match status" value="1"/>
</dbReference>
<dbReference type="RefSeq" id="WP_013639082.1">
    <property type="nucleotide sequence ID" value="NC_015185.1"/>
</dbReference>
<dbReference type="GO" id="GO:0046872">
    <property type="term" value="F:metal ion binding"/>
    <property type="evidence" value="ECO:0007669"/>
    <property type="project" value="UniProtKB-KW"/>
</dbReference>
<dbReference type="PANTHER" id="PTHR13799:SF14">
    <property type="entry name" value="GTP CYCLOHYDROLASE 1 TYPE 2 HOMOLOG"/>
    <property type="match status" value="1"/>
</dbReference>
<dbReference type="GO" id="GO:0005737">
    <property type="term" value="C:cytoplasm"/>
    <property type="evidence" value="ECO:0007669"/>
    <property type="project" value="TreeGrafter"/>
</dbReference>
<feature type="binding site" evidence="3">
    <location>
        <position position="63"/>
    </location>
    <ligand>
        <name>a divalent metal cation</name>
        <dbReference type="ChEBI" id="CHEBI:60240"/>
        <label>1</label>
    </ligand>
</feature>
<accession>F0S2C0</accession>
<dbReference type="HOGENOM" id="CLU_037423_2_0_0"/>
<sequence>MSLNWKEFESFLNDLVPKTLALPEDFYGWVNKNRPKTIEQVAVVVDFIPNRIPLEKFDVVISHHFPSFIPKVPVFVVHTPLDRIDWGCNFQLGKGLNIKNLSFIDKKRLGMKGIRKVNTFKLLEEVSKKLNAKYLRYFFPKEEIETIAIFSGCGLNFLPFIEKIEKEKVNLVISGDLTHHVACRLKSLNIGFIDISHYKSEVPGVKELTKRINQIVNAEFVDVGEAYFNVCFC</sequence>
<dbReference type="Proteomes" id="UP000007102">
    <property type="component" value="Chromosome"/>
</dbReference>
<evidence type="ECO:0000256" key="2">
    <source>
        <dbReference type="ARBA" id="ARBA00022723"/>
    </source>
</evidence>
<dbReference type="Pfam" id="PF01784">
    <property type="entry name" value="DUF34_NIF3"/>
    <property type="match status" value="1"/>
</dbReference>
<reference evidence="4 5" key="1">
    <citation type="journal article" date="2011" name="Stand. Genomic Sci.">
        <title>Complete genome sequence of the thermophilic sulfur-reducer Desulfurobacterium thermolithotrophum type strain (BSA(T)) from a deep-sea hydrothermal vent.</title>
        <authorList>
            <person name="Goker M."/>
            <person name="Daligault H."/>
            <person name="Mwirichia R."/>
            <person name="Lapidus A."/>
            <person name="Lucas S."/>
            <person name="Deshpande S."/>
            <person name="Pagani I."/>
            <person name="Tapia R."/>
            <person name="Cheng J.F."/>
            <person name="Goodwin L."/>
            <person name="Pitluck S."/>
            <person name="Liolios K."/>
            <person name="Ivanova N."/>
            <person name="Mavromatis K."/>
            <person name="Mikhailova N."/>
            <person name="Pati A."/>
            <person name="Chen A."/>
            <person name="Palaniappan K."/>
            <person name="Han C."/>
            <person name="Land M."/>
            <person name="Hauser L."/>
            <person name="Pan C."/>
            <person name="Brambilla E.M."/>
            <person name="Rohde M."/>
            <person name="Spring S."/>
            <person name="Sikorski J."/>
            <person name="Wirth R."/>
            <person name="Detter J.C."/>
            <person name="Woyke T."/>
            <person name="Bristow J."/>
            <person name="Eisen J.A."/>
            <person name="Markowitz V."/>
            <person name="Hugenholtz P."/>
            <person name="Kyrpides N.C."/>
            <person name="Klenk H.P."/>
        </authorList>
    </citation>
    <scope>NUCLEOTIDE SEQUENCE [LARGE SCALE GENOMIC DNA]</scope>
    <source>
        <strain evidence="5">DSM 11699 / BSA</strain>
    </source>
</reference>
<feature type="binding site" evidence="3">
    <location>
        <position position="197"/>
    </location>
    <ligand>
        <name>a divalent metal cation</name>
        <dbReference type="ChEBI" id="CHEBI:60240"/>
        <label>1</label>
    </ligand>
</feature>
<evidence type="ECO:0000313" key="4">
    <source>
        <dbReference type="EMBL" id="ADY74135.1"/>
    </source>
</evidence>
<feature type="binding site" evidence="3">
    <location>
        <position position="64"/>
    </location>
    <ligand>
        <name>a divalent metal cation</name>
        <dbReference type="ChEBI" id="CHEBI:60240"/>
        <label>2</label>
    </ligand>
</feature>
<evidence type="ECO:0000256" key="3">
    <source>
        <dbReference type="PIRSR" id="PIRSR602678-1"/>
    </source>
</evidence>
<keyword evidence="2 3" id="KW-0479">Metal-binding</keyword>
<protein>
    <submittedName>
        <fullName evidence="4">NGG1p interacting factor 3 protein, NIF3</fullName>
    </submittedName>
</protein>
<dbReference type="EMBL" id="CP002543">
    <property type="protein sequence ID" value="ADY74135.1"/>
    <property type="molecule type" value="Genomic_DNA"/>
</dbReference>
<dbReference type="PANTHER" id="PTHR13799">
    <property type="entry name" value="NGG1 INTERACTING FACTOR 3"/>
    <property type="match status" value="1"/>
</dbReference>
<dbReference type="OrthoDB" id="12727at2"/>
<keyword evidence="5" id="KW-1185">Reference proteome</keyword>
<feature type="binding site" evidence="3">
    <location>
        <position position="201"/>
    </location>
    <ligand>
        <name>a divalent metal cation</name>
        <dbReference type="ChEBI" id="CHEBI:60240"/>
        <label>1</label>
    </ligand>
</feature>
<comment type="similarity">
    <text evidence="1">Belongs to the GTP cyclohydrolase I type 2/NIF3 family.</text>
</comment>
<dbReference type="eggNOG" id="COG0327">
    <property type="taxonomic scope" value="Bacteria"/>
</dbReference>
<dbReference type="KEGG" id="dte:Dester_1508"/>
<dbReference type="STRING" id="868864.Dester_1508"/>
<dbReference type="InParanoid" id="F0S2C0"/>